<reference evidence="1" key="1">
    <citation type="submission" date="2014-09" db="EMBL/GenBank/DDBJ databases">
        <authorList>
            <person name="Magalhaes I.L.F."/>
            <person name="Oliveira U."/>
            <person name="Santos F.R."/>
            <person name="Vidigal T.H.D.A."/>
            <person name="Brescovit A.D."/>
            <person name="Santos A.J."/>
        </authorList>
    </citation>
    <scope>NUCLEOTIDE SEQUENCE</scope>
    <source>
        <tissue evidence="1">Shoot tissue taken approximately 20 cm above the soil surface</tissue>
    </source>
</reference>
<accession>A0A0A8YR31</accession>
<reference evidence="1" key="2">
    <citation type="journal article" date="2015" name="Data Brief">
        <title>Shoot transcriptome of the giant reed, Arundo donax.</title>
        <authorList>
            <person name="Barrero R.A."/>
            <person name="Guerrero F.D."/>
            <person name="Moolhuijzen P."/>
            <person name="Goolsby J.A."/>
            <person name="Tidwell J."/>
            <person name="Bellgard S.E."/>
            <person name="Bellgard M.I."/>
        </authorList>
    </citation>
    <scope>NUCLEOTIDE SEQUENCE</scope>
    <source>
        <tissue evidence="1">Shoot tissue taken approximately 20 cm above the soil surface</tissue>
    </source>
</reference>
<name>A0A0A8YR31_ARUDO</name>
<protein>
    <submittedName>
        <fullName evidence="1">Uncharacterized protein</fullName>
    </submittedName>
</protein>
<dbReference type="AlphaFoldDB" id="A0A0A8YR31"/>
<evidence type="ECO:0000313" key="1">
    <source>
        <dbReference type="EMBL" id="JAD27330.1"/>
    </source>
</evidence>
<proteinExistence type="predicted"/>
<sequence length="25" mass="2586">MCGGGNTCRVLELLVISCLSLFASV</sequence>
<dbReference type="EMBL" id="GBRH01270565">
    <property type="protein sequence ID" value="JAD27330.1"/>
    <property type="molecule type" value="Transcribed_RNA"/>
</dbReference>
<organism evidence="1">
    <name type="scientific">Arundo donax</name>
    <name type="common">Giant reed</name>
    <name type="synonym">Donax arundinaceus</name>
    <dbReference type="NCBI Taxonomy" id="35708"/>
    <lineage>
        <taxon>Eukaryota</taxon>
        <taxon>Viridiplantae</taxon>
        <taxon>Streptophyta</taxon>
        <taxon>Embryophyta</taxon>
        <taxon>Tracheophyta</taxon>
        <taxon>Spermatophyta</taxon>
        <taxon>Magnoliopsida</taxon>
        <taxon>Liliopsida</taxon>
        <taxon>Poales</taxon>
        <taxon>Poaceae</taxon>
        <taxon>PACMAD clade</taxon>
        <taxon>Arundinoideae</taxon>
        <taxon>Arundineae</taxon>
        <taxon>Arundo</taxon>
    </lineage>
</organism>